<sequence length="202" mass="22905">MVYISVCVKLLYHTRYQRYSPYYPKPLLTSSIHPIYPHTLPHHHINIHHHHQLPNQKKTKKMSSASSTPQSHKSSSKSKPSKPSSARPPHSPPLFTPRMQDAQARNKDPYASSSSEGGVGSGSGRRYDAYGNDTYENITKRREAAIILDSPELLMMHAQARNDSIPGTRHYFTKQLCGFLDEEEREEERERTRKGGKGKGLG</sequence>
<protein>
    <submittedName>
        <fullName evidence="2">Uncharacterized protein</fullName>
    </submittedName>
</protein>
<feature type="region of interest" description="Disordered" evidence="1">
    <location>
        <begin position="182"/>
        <end position="202"/>
    </location>
</feature>
<organism evidence="2 3">
    <name type="scientific">Amorphotheca resinae ATCC 22711</name>
    <dbReference type="NCBI Taxonomy" id="857342"/>
    <lineage>
        <taxon>Eukaryota</taxon>
        <taxon>Fungi</taxon>
        <taxon>Dikarya</taxon>
        <taxon>Ascomycota</taxon>
        <taxon>Pezizomycotina</taxon>
        <taxon>Leotiomycetes</taxon>
        <taxon>Helotiales</taxon>
        <taxon>Amorphothecaceae</taxon>
        <taxon>Amorphotheca</taxon>
    </lineage>
</organism>
<accession>A0A2T3B2V4</accession>
<dbReference type="RefSeq" id="XP_024721240.1">
    <property type="nucleotide sequence ID" value="XM_024864766.1"/>
</dbReference>
<dbReference type="GeneID" id="36572847"/>
<keyword evidence="3" id="KW-1185">Reference proteome</keyword>
<evidence type="ECO:0000313" key="2">
    <source>
        <dbReference type="EMBL" id="PSS19970.1"/>
    </source>
</evidence>
<dbReference type="OrthoDB" id="5372011at2759"/>
<evidence type="ECO:0000313" key="3">
    <source>
        <dbReference type="Proteomes" id="UP000241818"/>
    </source>
</evidence>
<proteinExistence type="predicted"/>
<dbReference type="EMBL" id="KZ679010">
    <property type="protein sequence ID" value="PSS19970.1"/>
    <property type="molecule type" value="Genomic_DNA"/>
</dbReference>
<feature type="region of interest" description="Disordered" evidence="1">
    <location>
        <begin position="49"/>
        <end position="130"/>
    </location>
</feature>
<evidence type="ECO:0000256" key="1">
    <source>
        <dbReference type="SAM" id="MobiDB-lite"/>
    </source>
</evidence>
<dbReference type="InParanoid" id="A0A2T3B2V4"/>
<feature type="compositionally biased region" description="Basic residues" evidence="1">
    <location>
        <begin position="49"/>
        <end position="61"/>
    </location>
</feature>
<dbReference type="Proteomes" id="UP000241818">
    <property type="component" value="Unassembled WGS sequence"/>
</dbReference>
<name>A0A2T3B2V4_AMORE</name>
<feature type="compositionally biased region" description="Low complexity" evidence="1">
    <location>
        <begin position="62"/>
        <end position="73"/>
    </location>
</feature>
<reference evidence="2 3" key="1">
    <citation type="journal article" date="2018" name="New Phytol.">
        <title>Comparative genomics and transcriptomics depict ericoid mycorrhizal fungi as versatile saprotrophs and plant mutualists.</title>
        <authorList>
            <person name="Martino E."/>
            <person name="Morin E."/>
            <person name="Grelet G.A."/>
            <person name="Kuo A."/>
            <person name="Kohler A."/>
            <person name="Daghino S."/>
            <person name="Barry K.W."/>
            <person name="Cichocki N."/>
            <person name="Clum A."/>
            <person name="Dockter R.B."/>
            <person name="Hainaut M."/>
            <person name="Kuo R.C."/>
            <person name="LaButti K."/>
            <person name="Lindahl B.D."/>
            <person name="Lindquist E.A."/>
            <person name="Lipzen A."/>
            <person name="Khouja H.R."/>
            <person name="Magnuson J."/>
            <person name="Murat C."/>
            <person name="Ohm R.A."/>
            <person name="Singer S.W."/>
            <person name="Spatafora J.W."/>
            <person name="Wang M."/>
            <person name="Veneault-Fourrey C."/>
            <person name="Henrissat B."/>
            <person name="Grigoriev I.V."/>
            <person name="Martin F.M."/>
            <person name="Perotto S."/>
        </authorList>
    </citation>
    <scope>NUCLEOTIDE SEQUENCE [LARGE SCALE GENOMIC DNA]</scope>
    <source>
        <strain evidence="2 3">ATCC 22711</strain>
    </source>
</reference>
<dbReference type="AlphaFoldDB" id="A0A2T3B2V4"/>
<gene>
    <name evidence="2" type="ORF">M430DRAFT_227697</name>
</gene>